<dbReference type="InterPro" id="IPR013078">
    <property type="entry name" value="His_Pase_superF_clade-1"/>
</dbReference>
<dbReference type="PANTHER" id="PTHR10606:SF14">
    <property type="entry name" value="6-PHOSPHOFRUCTO-2-KINASE_FRUCTOSE-2,6-BISPHOSPHATASE 4"/>
    <property type="match status" value="1"/>
</dbReference>
<dbReference type="SMART" id="SM00855">
    <property type="entry name" value="PGAM"/>
    <property type="match status" value="1"/>
</dbReference>
<dbReference type="FunFam" id="3.40.50.300:FF:003816">
    <property type="entry name" value="Si:dkey-96f10.1"/>
    <property type="match status" value="1"/>
</dbReference>
<dbReference type="GO" id="GO:0004331">
    <property type="term" value="F:fructose-2,6-bisphosphate 2-phosphatase activity"/>
    <property type="evidence" value="ECO:0007669"/>
    <property type="project" value="TreeGrafter"/>
</dbReference>
<dbReference type="CDD" id="cd07067">
    <property type="entry name" value="HP_PGM_like"/>
    <property type="match status" value="1"/>
</dbReference>
<evidence type="ECO:0000256" key="2">
    <source>
        <dbReference type="ARBA" id="ARBA00022741"/>
    </source>
</evidence>
<feature type="binding site" evidence="6">
    <location>
        <position position="316"/>
    </location>
    <ligand>
        <name>substrate</name>
    </ligand>
</feature>
<evidence type="ECO:0000256" key="1">
    <source>
        <dbReference type="ARBA" id="ARBA00008408"/>
    </source>
</evidence>
<dbReference type="Gene3D" id="3.40.50.1240">
    <property type="entry name" value="Phosphoglycerate mutase-like"/>
    <property type="match status" value="1"/>
</dbReference>
<dbReference type="GO" id="GO:0003873">
    <property type="term" value="F:6-phosphofructo-2-kinase activity"/>
    <property type="evidence" value="ECO:0007669"/>
    <property type="project" value="InterPro"/>
</dbReference>
<evidence type="ECO:0000313" key="9">
    <source>
        <dbReference type="Proteomes" id="UP000694568"/>
    </source>
</evidence>
<gene>
    <name evidence="8" type="primary">pfkfb4b</name>
</gene>
<feature type="binding site" evidence="6">
    <location>
        <begin position="266"/>
        <end position="273"/>
    </location>
    <ligand>
        <name>substrate</name>
    </ligand>
</feature>
<dbReference type="GO" id="GO:0006000">
    <property type="term" value="P:fructose metabolic process"/>
    <property type="evidence" value="ECO:0007669"/>
    <property type="project" value="InterPro"/>
</dbReference>
<dbReference type="SUPFAM" id="SSF52540">
    <property type="entry name" value="P-loop containing nucleoside triphosphate hydrolases"/>
    <property type="match status" value="1"/>
</dbReference>
<dbReference type="Pfam" id="PF00300">
    <property type="entry name" value="His_Phos_1"/>
    <property type="match status" value="1"/>
</dbReference>
<dbReference type="GO" id="GO:0006003">
    <property type="term" value="P:fructose 2,6-bisphosphate metabolic process"/>
    <property type="evidence" value="ECO:0007669"/>
    <property type="project" value="InterPro"/>
</dbReference>
<dbReference type="Ensembl" id="ENSSLUT00000029661.1">
    <property type="protein sequence ID" value="ENSSLUP00000028736.1"/>
    <property type="gene ID" value="ENSSLUG00000012904.1"/>
</dbReference>
<feature type="active site" description="Tele-phosphohistidine intermediate" evidence="5">
    <location>
        <position position="267"/>
    </location>
</feature>
<keyword evidence="9" id="KW-1185">Reference proteome</keyword>
<keyword evidence="3" id="KW-0067">ATP-binding</keyword>
<evidence type="ECO:0000259" key="7">
    <source>
        <dbReference type="Pfam" id="PF01591"/>
    </source>
</evidence>
<dbReference type="InterPro" id="IPR029033">
    <property type="entry name" value="His_PPase_superfam"/>
</dbReference>
<organism evidence="8 9">
    <name type="scientific">Sander lucioperca</name>
    <name type="common">Pike-perch</name>
    <name type="synonym">Perca lucioperca</name>
    <dbReference type="NCBI Taxonomy" id="283035"/>
    <lineage>
        <taxon>Eukaryota</taxon>
        <taxon>Metazoa</taxon>
        <taxon>Chordata</taxon>
        <taxon>Craniata</taxon>
        <taxon>Vertebrata</taxon>
        <taxon>Euteleostomi</taxon>
        <taxon>Actinopterygii</taxon>
        <taxon>Neopterygii</taxon>
        <taxon>Teleostei</taxon>
        <taxon>Neoteleostei</taxon>
        <taxon>Acanthomorphata</taxon>
        <taxon>Eupercaria</taxon>
        <taxon>Perciformes</taxon>
        <taxon>Percoidei</taxon>
        <taxon>Percidae</taxon>
        <taxon>Luciopercinae</taxon>
        <taxon>Sander</taxon>
    </lineage>
</organism>
<dbReference type="Gene3D" id="3.40.50.300">
    <property type="entry name" value="P-loop containing nucleotide triphosphate hydrolases"/>
    <property type="match status" value="1"/>
</dbReference>
<evidence type="ECO:0000256" key="4">
    <source>
        <dbReference type="ARBA" id="ARBA00023268"/>
    </source>
</evidence>
<evidence type="ECO:0000256" key="3">
    <source>
        <dbReference type="ARBA" id="ARBA00022840"/>
    </source>
</evidence>
<evidence type="ECO:0000313" key="8">
    <source>
        <dbReference type="Ensembl" id="ENSSLUP00000028736.1"/>
    </source>
</evidence>
<dbReference type="PRINTS" id="PR00991">
    <property type="entry name" value="6PFRUCTKNASE"/>
</dbReference>
<dbReference type="GO" id="GO:0005524">
    <property type="term" value="F:ATP binding"/>
    <property type="evidence" value="ECO:0007669"/>
    <property type="project" value="UniProtKB-KW"/>
</dbReference>
<dbReference type="InterPro" id="IPR001345">
    <property type="entry name" value="PG/BPGM_mutase_AS"/>
</dbReference>
<reference evidence="8" key="2">
    <citation type="submission" date="2025-09" db="UniProtKB">
        <authorList>
            <consortium name="Ensembl"/>
        </authorList>
    </citation>
    <scope>IDENTIFICATION</scope>
</reference>
<dbReference type="InterPro" id="IPR003094">
    <property type="entry name" value="6Pfruct_kin"/>
</dbReference>
<accession>A0A8D0D077</accession>
<reference evidence="8" key="1">
    <citation type="submission" date="2025-08" db="UniProtKB">
        <authorList>
            <consortium name="Ensembl"/>
        </authorList>
    </citation>
    <scope>IDENTIFICATION</scope>
</reference>
<dbReference type="AlphaFoldDB" id="A0A8D0D077"/>
<proteinExistence type="inferred from homology"/>
<keyword evidence="4" id="KW-0511">Multifunctional enzyme</keyword>
<feature type="domain" description="6-phosphofructo-2-kinase" evidence="7">
    <location>
        <begin position="34"/>
        <end position="259"/>
    </location>
</feature>
<dbReference type="PROSITE" id="PS00175">
    <property type="entry name" value="PG_MUTASE"/>
    <property type="match status" value="1"/>
</dbReference>
<dbReference type="GeneTree" id="ENSGT00950000182835"/>
<dbReference type="FunFam" id="3.40.50.1240:FF:000001">
    <property type="entry name" value="6-phosphofructo-2-kinase/fructose-2, 6-bisphosphatase 3 isoform 2"/>
    <property type="match status" value="1"/>
</dbReference>
<dbReference type="PIRSF" id="PIRSF000709">
    <property type="entry name" value="6PFK_2-Ptase"/>
    <property type="match status" value="1"/>
</dbReference>
<evidence type="ECO:0000256" key="6">
    <source>
        <dbReference type="PIRSR" id="PIRSR613078-2"/>
    </source>
</evidence>
<dbReference type="InterPro" id="IPR027417">
    <property type="entry name" value="P-loop_NTPase"/>
</dbReference>
<evidence type="ECO:0000256" key="5">
    <source>
        <dbReference type="PIRSR" id="PIRSR613078-1"/>
    </source>
</evidence>
<dbReference type="PANTHER" id="PTHR10606">
    <property type="entry name" value="6-PHOSPHOFRUCTO-2-KINASE/FRUCTOSE-2,6-BISPHOSPHATASE"/>
    <property type="match status" value="1"/>
</dbReference>
<comment type="similarity">
    <text evidence="1">In the C-terminal section; belongs to the phosphoglycerate mutase family.</text>
</comment>
<keyword evidence="2" id="KW-0547">Nucleotide-binding</keyword>
<dbReference type="Proteomes" id="UP000694568">
    <property type="component" value="Unplaced"/>
</dbReference>
<dbReference type="InterPro" id="IPR013079">
    <property type="entry name" value="6Phosfructo_kin"/>
</dbReference>
<dbReference type="SUPFAM" id="SSF53254">
    <property type="entry name" value="Phosphoglycerate mutase-like"/>
    <property type="match status" value="1"/>
</dbReference>
<sequence>IVSSSFSHMVCELNLLKVCVSLSLSLSLSLSVCMTNCPTLIVTVGLPARGKTYISKKLTRYLNWIGVPTREFNVGQYRREFLDAVPWFSMANHHINTYQGCITLLYVYVSKTNFLRDNKIYLIISHKECFFFLLFQVFDATNTTRERRGTIIKFAEQNGFKVFFVESVCEDPDVIAQNIVQVKLDSPDYTHCNTEEVIEDFMKRIKCYESSYQPLDEVLDRDLSYIKIMDVGCRYLVNRVLDHIQSRIVYYLMNIHITPRSIYLCRHGESDLNIKGRIGGDSGLSARGKEFAKSLRKFIQDQNIKDLKVWTSQMKRTIQTAECLGVPYEQWKSLNEIDAGVCEEMMYEEIQEHYPLEFALRDQDKYRYRYPKGESYEDLVQRLEPVIMELERQENILVVCHQAVMRCLLAYFLDKTADELPYLKCPLHTVLKLTPMAYGCKVESVYLGVDSVNTQRDRPEVGIPGSTQKCLSADDVENLNPLQG</sequence>
<feature type="active site" description="Proton donor/acceptor" evidence="5">
    <location>
        <position position="336"/>
    </location>
</feature>
<protein>
    <submittedName>
        <fullName evidence="8">6-phosphofructo-2-kinase/fructose-2,6-biphosphatase 4b</fullName>
    </submittedName>
</protein>
<name>A0A8D0D077_SANLU</name>
<dbReference type="GO" id="GO:0005829">
    <property type="term" value="C:cytosol"/>
    <property type="evidence" value="ECO:0007669"/>
    <property type="project" value="TreeGrafter"/>
</dbReference>
<dbReference type="Pfam" id="PF01591">
    <property type="entry name" value="6PF2K"/>
    <property type="match status" value="1"/>
</dbReference>
<dbReference type="FunFam" id="3.40.50.300:FF:006182">
    <property type="entry name" value="6-phosphofructo-2-kinase/fructose-2,6-biphosphatase 2b"/>
    <property type="match status" value="1"/>
</dbReference>